<feature type="binding site" evidence="16">
    <location>
        <position position="170"/>
    </location>
    <ligand>
        <name>FAD</name>
        <dbReference type="ChEBI" id="CHEBI:57692"/>
    </ligand>
</feature>
<comment type="catalytic activity">
    <reaction evidence="14 17">
        <text>2 Fe(III)-[cytochrome b5] + NADH = 2 Fe(II)-[cytochrome b5] + NAD(+) + H(+)</text>
        <dbReference type="Rhea" id="RHEA:46680"/>
        <dbReference type="Rhea" id="RHEA-COMP:10438"/>
        <dbReference type="Rhea" id="RHEA-COMP:10439"/>
        <dbReference type="ChEBI" id="CHEBI:15378"/>
        <dbReference type="ChEBI" id="CHEBI:29033"/>
        <dbReference type="ChEBI" id="CHEBI:29034"/>
        <dbReference type="ChEBI" id="CHEBI:57540"/>
        <dbReference type="ChEBI" id="CHEBI:57945"/>
        <dbReference type="EC" id="1.6.2.2"/>
    </reaction>
</comment>
<dbReference type="GO" id="GO:0005741">
    <property type="term" value="C:mitochondrial outer membrane"/>
    <property type="evidence" value="ECO:0007669"/>
    <property type="project" value="UniProtKB-SubCell"/>
</dbReference>
<dbReference type="FunFam" id="2.40.30.10:FF:000032">
    <property type="entry name" value="NADH-cytochrome b5 reductase"/>
    <property type="match status" value="1"/>
</dbReference>
<comment type="catalytic activity">
    <reaction evidence="15">
        <text>2 Fe(3+)-[Dph3] + NADH = 2 Fe(2+)-[Dph3] + NAD(+) + H(+)</text>
        <dbReference type="Rhea" id="RHEA:71231"/>
        <dbReference type="Rhea" id="RHEA-COMP:18002"/>
        <dbReference type="Rhea" id="RHEA-COMP:18003"/>
        <dbReference type="ChEBI" id="CHEBI:15378"/>
        <dbReference type="ChEBI" id="CHEBI:29033"/>
        <dbReference type="ChEBI" id="CHEBI:29034"/>
        <dbReference type="ChEBI" id="CHEBI:57540"/>
        <dbReference type="ChEBI" id="CHEBI:57945"/>
        <dbReference type="ChEBI" id="CHEBI:83228"/>
    </reaction>
    <physiologicalReaction direction="left-to-right" evidence="15">
        <dbReference type="Rhea" id="RHEA:71232"/>
    </physiologicalReaction>
</comment>
<feature type="binding site" evidence="16">
    <location>
        <position position="104"/>
    </location>
    <ligand>
        <name>FAD</name>
        <dbReference type="ChEBI" id="CHEBI:57692"/>
    </ligand>
</feature>
<feature type="binding site" evidence="16">
    <location>
        <position position="102"/>
    </location>
    <ligand>
        <name>FAD</name>
        <dbReference type="ChEBI" id="CHEBI:57692"/>
    </ligand>
</feature>
<gene>
    <name evidence="19" type="ORF">BQ2448_1417</name>
</gene>
<keyword evidence="20" id="KW-1185">Reference proteome</keyword>
<comment type="similarity">
    <text evidence="4 17">Belongs to the flavoprotein pyridine nucleotide cytochrome reductase family.</text>
</comment>
<protein>
    <recommendedName>
        <fullName evidence="17">NADH-cytochrome b5 reductase</fullName>
        <ecNumber evidence="17">1.6.2.2</ecNumber>
    </recommendedName>
</protein>
<dbReference type="GO" id="GO:0090524">
    <property type="term" value="F:cytochrome-b5 reductase activity, acting on NADH"/>
    <property type="evidence" value="ECO:0007669"/>
    <property type="project" value="UniProtKB-EC"/>
</dbReference>
<evidence type="ECO:0000256" key="17">
    <source>
        <dbReference type="RuleBase" id="RU361226"/>
    </source>
</evidence>
<evidence type="ECO:0000256" key="13">
    <source>
        <dbReference type="ARBA" id="ARBA00023136"/>
    </source>
</evidence>
<dbReference type="InterPro" id="IPR017938">
    <property type="entry name" value="Riboflavin_synthase-like_b-brl"/>
</dbReference>
<dbReference type="FunFam" id="3.40.50.80:FF:000019">
    <property type="entry name" value="NADH-cytochrome b5 reductase"/>
    <property type="match status" value="1"/>
</dbReference>
<reference evidence="20" key="1">
    <citation type="submission" date="2016-09" db="EMBL/GenBank/DDBJ databases">
        <authorList>
            <person name="Jeantristanb JTB J.-T."/>
            <person name="Ricardo R."/>
        </authorList>
    </citation>
    <scope>NUCLEOTIDE SEQUENCE [LARGE SCALE GENOMIC DNA]</scope>
</reference>
<evidence type="ECO:0000259" key="18">
    <source>
        <dbReference type="PROSITE" id="PS51384"/>
    </source>
</evidence>
<comment type="subcellular location">
    <subcellularLocation>
        <location evidence="2">Mitochondrion outer membrane</location>
    </subcellularLocation>
</comment>
<dbReference type="AlphaFoldDB" id="A0A238FDD2"/>
<dbReference type="EC" id="1.6.2.2" evidence="17"/>
<dbReference type="InterPro" id="IPR039261">
    <property type="entry name" value="FNR_nucleotide-bd"/>
</dbReference>
<keyword evidence="5 16" id="KW-0285">Flavoprotein</keyword>
<dbReference type="InterPro" id="IPR001709">
    <property type="entry name" value="Flavoprot_Pyr_Nucl_cyt_Rdtase"/>
</dbReference>
<evidence type="ECO:0000256" key="12">
    <source>
        <dbReference type="ARBA" id="ARBA00023128"/>
    </source>
</evidence>
<keyword evidence="13" id="KW-0472">Membrane</keyword>
<dbReference type="Gene3D" id="3.40.50.80">
    <property type="entry name" value="Nucleotide-binding domain of ferredoxin-NADP reductase (FNR) module"/>
    <property type="match status" value="1"/>
</dbReference>
<dbReference type="InterPro" id="IPR017927">
    <property type="entry name" value="FAD-bd_FR_type"/>
</dbReference>
<dbReference type="PANTHER" id="PTHR19370">
    <property type="entry name" value="NADH-CYTOCHROME B5 REDUCTASE"/>
    <property type="match status" value="1"/>
</dbReference>
<dbReference type="SUPFAM" id="SSF63380">
    <property type="entry name" value="Riboflavin synthase domain-like"/>
    <property type="match status" value="1"/>
</dbReference>
<comment type="cofactor">
    <cofactor evidence="1 16 17">
        <name>FAD</name>
        <dbReference type="ChEBI" id="CHEBI:57692"/>
    </cofactor>
</comment>
<dbReference type="STRING" id="269621.A0A238FDD2"/>
<evidence type="ECO:0000256" key="3">
    <source>
        <dbReference type="ARBA" id="ARBA00005156"/>
    </source>
</evidence>
<evidence type="ECO:0000256" key="5">
    <source>
        <dbReference type="ARBA" id="ARBA00022630"/>
    </source>
</evidence>
<accession>A0A238FDD2</accession>
<sequence>MSPAPYQQYLDQFNALDDVQKWVGTAVALAVVAALYLITTKPSGKPSLKKDDWQKYKLIDKIVVSPNTATYRFAIPNRGVLGLPIGQHVSVSATIDDKLVQRSYTPTSSDDDKGFFELLIKSYPTGNISKYFGELKVGDYVDFKGPKGQMVYTPNMSDEIGMIAGGTGITPMLQIIRAVLKNPSDRTKLSLIYANVKPQDILLKKALDALAEKHADQFKVYYVLNEPPKGWKGGEGFVTKEMIEEHLPNADKRNKILLCGPPPMINAMKKSLKELNFEEPRTISKKEDQVFCF</sequence>
<dbReference type="SUPFAM" id="SSF52343">
    <property type="entry name" value="Ferredoxin reductase-like, C-terminal NADP-linked domain"/>
    <property type="match status" value="1"/>
</dbReference>
<evidence type="ECO:0000256" key="16">
    <source>
        <dbReference type="PIRSR" id="PIRSR601834-1"/>
    </source>
</evidence>
<dbReference type="PROSITE" id="PS51384">
    <property type="entry name" value="FAD_FR"/>
    <property type="match status" value="1"/>
</dbReference>
<evidence type="ECO:0000256" key="1">
    <source>
        <dbReference type="ARBA" id="ARBA00001974"/>
    </source>
</evidence>
<organism evidence="19 20">
    <name type="scientific">Microbotryum intermedium</name>
    <dbReference type="NCBI Taxonomy" id="269621"/>
    <lineage>
        <taxon>Eukaryota</taxon>
        <taxon>Fungi</taxon>
        <taxon>Dikarya</taxon>
        <taxon>Basidiomycota</taxon>
        <taxon>Pucciniomycotina</taxon>
        <taxon>Microbotryomycetes</taxon>
        <taxon>Microbotryales</taxon>
        <taxon>Microbotryaceae</taxon>
        <taxon>Microbotryum</taxon>
    </lineage>
</organism>
<name>A0A238FDD2_9BASI</name>
<evidence type="ECO:0000256" key="10">
    <source>
        <dbReference type="ARBA" id="ARBA00023002"/>
    </source>
</evidence>
<feature type="binding site" evidence="16">
    <location>
        <position position="128"/>
    </location>
    <ligand>
        <name>FAD</name>
        <dbReference type="ChEBI" id="CHEBI:57692"/>
    </ligand>
</feature>
<evidence type="ECO:0000256" key="7">
    <source>
        <dbReference type="ARBA" id="ARBA00022787"/>
    </source>
</evidence>
<dbReference type="Gene3D" id="2.40.30.10">
    <property type="entry name" value="Translation factors"/>
    <property type="match status" value="1"/>
</dbReference>
<evidence type="ECO:0000256" key="2">
    <source>
        <dbReference type="ARBA" id="ARBA00004294"/>
    </source>
</evidence>
<dbReference type="PANTHER" id="PTHR19370:SF184">
    <property type="entry name" value="NADH-CYTOCHROME B5 REDUCTASE-LIKE"/>
    <property type="match status" value="1"/>
</dbReference>
<evidence type="ECO:0000313" key="20">
    <source>
        <dbReference type="Proteomes" id="UP000198372"/>
    </source>
</evidence>
<proteinExistence type="inferred from homology"/>
<comment type="pathway">
    <text evidence="3">Protein modification; peptidyl-diphthamide biosynthesis.</text>
</comment>
<evidence type="ECO:0000256" key="6">
    <source>
        <dbReference type="ARBA" id="ARBA00022692"/>
    </source>
</evidence>
<feature type="domain" description="FAD-binding FR-type" evidence="18">
    <location>
        <begin position="51"/>
        <end position="153"/>
    </location>
</feature>
<feature type="binding site" evidence="16">
    <location>
        <position position="121"/>
    </location>
    <ligand>
        <name>FAD</name>
        <dbReference type="ChEBI" id="CHEBI:57692"/>
    </ligand>
</feature>
<dbReference type="Proteomes" id="UP000198372">
    <property type="component" value="Unassembled WGS sequence"/>
</dbReference>
<dbReference type="Pfam" id="PF00970">
    <property type="entry name" value="FAD_binding_6"/>
    <property type="match status" value="1"/>
</dbReference>
<feature type="binding site" evidence="16">
    <location>
        <position position="129"/>
    </location>
    <ligand>
        <name>FAD</name>
        <dbReference type="ChEBI" id="CHEBI:57692"/>
    </ligand>
</feature>
<dbReference type="Pfam" id="PF00175">
    <property type="entry name" value="NAD_binding_1"/>
    <property type="match status" value="1"/>
</dbReference>
<keyword evidence="11 17" id="KW-0520">NAD</keyword>
<evidence type="ECO:0000256" key="4">
    <source>
        <dbReference type="ARBA" id="ARBA00006105"/>
    </source>
</evidence>
<evidence type="ECO:0000313" key="19">
    <source>
        <dbReference type="EMBL" id="SCV70023.1"/>
    </source>
</evidence>
<feature type="binding site" evidence="16">
    <location>
        <position position="119"/>
    </location>
    <ligand>
        <name>FAD</name>
        <dbReference type="ChEBI" id="CHEBI:57692"/>
    </ligand>
</feature>
<dbReference type="PRINTS" id="PR00371">
    <property type="entry name" value="FPNCR"/>
</dbReference>
<evidence type="ECO:0000256" key="11">
    <source>
        <dbReference type="ARBA" id="ARBA00023027"/>
    </source>
</evidence>
<keyword evidence="7" id="KW-1000">Mitochondrion outer membrane</keyword>
<dbReference type="InterPro" id="IPR001834">
    <property type="entry name" value="CBR-like"/>
</dbReference>
<dbReference type="EMBL" id="FMSP01000005">
    <property type="protein sequence ID" value="SCV70023.1"/>
    <property type="molecule type" value="Genomic_DNA"/>
</dbReference>
<keyword evidence="6" id="KW-0812">Transmembrane</keyword>
<evidence type="ECO:0000256" key="14">
    <source>
        <dbReference type="ARBA" id="ARBA00047682"/>
    </source>
</evidence>
<keyword evidence="8 16" id="KW-0274">FAD</keyword>
<dbReference type="PRINTS" id="PR00406">
    <property type="entry name" value="CYTB5RDTASE"/>
</dbReference>
<keyword evidence="12" id="KW-0496">Mitochondrion</keyword>
<keyword evidence="10 17" id="KW-0560">Oxidoreductase</keyword>
<dbReference type="InterPro" id="IPR001433">
    <property type="entry name" value="OxRdtase_FAD/NAD-bd"/>
</dbReference>
<dbReference type="CDD" id="cd06183">
    <property type="entry name" value="cyt_b5_reduct_like"/>
    <property type="match status" value="1"/>
</dbReference>
<dbReference type="OrthoDB" id="432685at2759"/>
<evidence type="ECO:0000256" key="15">
    <source>
        <dbReference type="ARBA" id="ARBA00049138"/>
    </source>
</evidence>
<evidence type="ECO:0000256" key="8">
    <source>
        <dbReference type="ARBA" id="ARBA00022827"/>
    </source>
</evidence>
<keyword evidence="9" id="KW-1133">Transmembrane helix</keyword>
<evidence type="ECO:0000256" key="9">
    <source>
        <dbReference type="ARBA" id="ARBA00022989"/>
    </source>
</evidence>
<dbReference type="InterPro" id="IPR008333">
    <property type="entry name" value="Cbr1-like_FAD-bd_dom"/>
</dbReference>